<dbReference type="AlphaFoldDB" id="A0AA37R8G6"/>
<protein>
    <submittedName>
        <fullName evidence="1">Uncharacterized protein</fullName>
    </submittedName>
</protein>
<comment type="caution">
    <text evidence="1">The sequence shown here is derived from an EMBL/GenBank/DDBJ whole genome shotgun (WGS) entry which is preliminary data.</text>
</comment>
<name>A0AA37R8G6_PSEPU</name>
<gene>
    <name evidence="1" type="ORF">PPUN14671_18280</name>
</gene>
<organism evidence="1 2">
    <name type="scientific">Pseudomonas putida</name>
    <name type="common">Arthrobacter siderocapsulatus</name>
    <dbReference type="NCBI Taxonomy" id="303"/>
    <lineage>
        <taxon>Bacteria</taxon>
        <taxon>Pseudomonadati</taxon>
        <taxon>Pseudomonadota</taxon>
        <taxon>Gammaproteobacteria</taxon>
        <taxon>Pseudomonadales</taxon>
        <taxon>Pseudomonadaceae</taxon>
        <taxon>Pseudomonas</taxon>
    </lineage>
</organism>
<evidence type="ECO:0000313" key="2">
    <source>
        <dbReference type="Proteomes" id="UP001161257"/>
    </source>
</evidence>
<dbReference type="Proteomes" id="UP001161257">
    <property type="component" value="Unassembled WGS sequence"/>
</dbReference>
<sequence length="57" mass="6193">MQVSQWLCGRAIGPGMLRNPYRTLKASGDWQWVGNGCSPRNQGAGGEHEDLFMAAVS</sequence>
<proteinExistence type="predicted"/>
<accession>A0AA37R8G6</accession>
<reference evidence="1" key="1">
    <citation type="submission" date="2023-01" db="EMBL/GenBank/DDBJ databases">
        <title>Whole-genome sequence of Pseudomonas putida NBRC 14671.</title>
        <authorList>
            <person name="Morohoshi T."/>
            <person name="Someya N."/>
        </authorList>
    </citation>
    <scope>NUCLEOTIDE SEQUENCE</scope>
    <source>
        <strain evidence="1">NBRC 14671</strain>
    </source>
</reference>
<dbReference type="EMBL" id="BSKJ01000003">
    <property type="protein sequence ID" value="GLO34995.1"/>
    <property type="molecule type" value="Genomic_DNA"/>
</dbReference>
<evidence type="ECO:0000313" key="1">
    <source>
        <dbReference type="EMBL" id="GLO34995.1"/>
    </source>
</evidence>